<keyword evidence="5 8" id="KW-1133">Transmembrane helix</keyword>
<dbReference type="AlphaFoldDB" id="A0A975C2M7"/>
<dbReference type="InterPro" id="IPR011014">
    <property type="entry name" value="MscS_channel_TM-2"/>
</dbReference>
<gene>
    <name evidence="10" type="ORF">IFJ75_07805</name>
</gene>
<dbReference type="Pfam" id="PF00924">
    <property type="entry name" value="MS_channel_2nd"/>
    <property type="match status" value="1"/>
</dbReference>
<evidence type="ECO:0000313" key="11">
    <source>
        <dbReference type="Proteomes" id="UP000663918"/>
    </source>
</evidence>
<evidence type="ECO:0000256" key="5">
    <source>
        <dbReference type="ARBA" id="ARBA00022989"/>
    </source>
</evidence>
<comment type="subcellular location">
    <subcellularLocation>
        <location evidence="1">Cell membrane</location>
        <topology evidence="1">Multi-pass membrane protein</topology>
    </subcellularLocation>
</comment>
<dbReference type="Proteomes" id="UP000663918">
    <property type="component" value="Chromosome"/>
</dbReference>
<dbReference type="SUPFAM" id="SSF82689">
    <property type="entry name" value="Mechanosensitive channel protein MscS (YggB), C-terminal domain"/>
    <property type="match status" value="1"/>
</dbReference>
<dbReference type="GO" id="GO:0005886">
    <property type="term" value="C:plasma membrane"/>
    <property type="evidence" value="ECO:0007669"/>
    <property type="project" value="UniProtKB-SubCell"/>
</dbReference>
<dbReference type="InterPro" id="IPR023408">
    <property type="entry name" value="MscS_beta-dom_sf"/>
</dbReference>
<feature type="domain" description="Mechanosensitive ion channel MscS" evidence="9">
    <location>
        <begin position="109"/>
        <end position="175"/>
    </location>
</feature>
<feature type="transmembrane region" description="Helical" evidence="8">
    <location>
        <begin position="60"/>
        <end position="82"/>
    </location>
</feature>
<comment type="similarity">
    <text evidence="2">Belongs to the MscS (TC 1.A.23) family.</text>
</comment>
<evidence type="ECO:0000259" key="9">
    <source>
        <dbReference type="Pfam" id="PF00924"/>
    </source>
</evidence>
<dbReference type="PANTHER" id="PTHR30347">
    <property type="entry name" value="POTASSIUM CHANNEL RELATED"/>
    <property type="match status" value="1"/>
</dbReference>
<dbReference type="GO" id="GO:0008381">
    <property type="term" value="F:mechanosensitive monoatomic ion channel activity"/>
    <property type="evidence" value="ECO:0007669"/>
    <property type="project" value="UniProtKB-ARBA"/>
</dbReference>
<dbReference type="InterPro" id="IPR006685">
    <property type="entry name" value="MscS_channel_2nd"/>
</dbReference>
<dbReference type="EMBL" id="CP062222">
    <property type="protein sequence ID" value="QTC92748.1"/>
    <property type="molecule type" value="Genomic_DNA"/>
</dbReference>
<dbReference type="PANTHER" id="PTHR30347:SF1">
    <property type="entry name" value="MECHANOSENSITIVE CHANNEL MSCK"/>
    <property type="match status" value="1"/>
</dbReference>
<evidence type="ECO:0000256" key="7">
    <source>
        <dbReference type="SAM" id="MobiDB-lite"/>
    </source>
</evidence>
<dbReference type="RefSeq" id="WP_207932027.1">
    <property type="nucleotide sequence ID" value="NZ_CP062222.1"/>
</dbReference>
<organism evidence="10 11">
    <name type="scientific">Brevundimonas goettingensis</name>
    <dbReference type="NCBI Taxonomy" id="2774190"/>
    <lineage>
        <taxon>Bacteria</taxon>
        <taxon>Pseudomonadati</taxon>
        <taxon>Pseudomonadota</taxon>
        <taxon>Alphaproteobacteria</taxon>
        <taxon>Caulobacterales</taxon>
        <taxon>Caulobacteraceae</taxon>
        <taxon>Brevundimonas</taxon>
    </lineage>
</organism>
<evidence type="ECO:0000256" key="3">
    <source>
        <dbReference type="ARBA" id="ARBA00022475"/>
    </source>
</evidence>
<reference evidence="10" key="1">
    <citation type="submission" date="2020-09" db="EMBL/GenBank/DDBJ databases">
        <title>Brevundimonas sp. LVF2 isolated from a puddle in Goettingen, Germany.</title>
        <authorList>
            <person name="Friedrich I."/>
            <person name="Klassen A."/>
            <person name="Hannes N."/>
            <person name="Schneider D."/>
            <person name="Hertel R."/>
            <person name="Daniel R."/>
        </authorList>
    </citation>
    <scope>NUCLEOTIDE SEQUENCE</scope>
    <source>
        <strain evidence="10">LVF2</strain>
    </source>
</reference>
<dbReference type="InterPro" id="IPR010920">
    <property type="entry name" value="LSM_dom_sf"/>
</dbReference>
<evidence type="ECO:0000256" key="1">
    <source>
        <dbReference type="ARBA" id="ARBA00004651"/>
    </source>
</evidence>
<keyword evidence="4 8" id="KW-0812">Transmembrane</keyword>
<protein>
    <submittedName>
        <fullName evidence="10">Mechanosensitive ion channel</fullName>
    </submittedName>
</protein>
<evidence type="ECO:0000256" key="4">
    <source>
        <dbReference type="ARBA" id="ARBA00022692"/>
    </source>
</evidence>
<evidence type="ECO:0000313" key="10">
    <source>
        <dbReference type="EMBL" id="QTC92748.1"/>
    </source>
</evidence>
<dbReference type="InterPro" id="IPR052702">
    <property type="entry name" value="MscS-like_channel"/>
</dbReference>
<dbReference type="SUPFAM" id="SSF50182">
    <property type="entry name" value="Sm-like ribonucleoproteins"/>
    <property type="match status" value="1"/>
</dbReference>
<dbReference type="Gene3D" id="1.10.287.1260">
    <property type="match status" value="1"/>
</dbReference>
<dbReference type="InterPro" id="IPR011066">
    <property type="entry name" value="MscS_channel_C_sf"/>
</dbReference>
<dbReference type="Gene3D" id="3.30.70.100">
    <property type="match status" value="1"/>
</dbReference>
<evidence type="ECO:0000256" key="8">
    <source>
        <dbReference type="SAM" id="Phobius"/>
    </source>
</evidence>
<dbReference type="Gene3D" id="2.30.30.60">
    <property type="match status" value="1"/>
</dbReference>
<accession>A0A975C2M7</accession>
<dbReference type="KEGG" id="bgoe:IFJ75_07805"/>
<keyword evidence="6 8" id="KW-0472">Membrane</keyword>
<evidence type="ECO:0000256" key="6">
    <source>
        <dbReference type="ARBA" id="ARBA00023136"/>
    </source>
</evidence>
<sequence length="332" mass="36076">MDKPSPFDAVGNWLSARDWTDAGLHLAAALAILVGAFLLSKLMRVALDRLRGRLTVSAPAIYMVEQIGGYLILLVGALIAVSTLGVDLASLAIFGGAVGVGLGLGLQGIVKEFVSGLVLIFDPAIQVGDYIEVDDSVRGEIVEIGPRATRLRTNDDLNVVIPNSSLIQNRVTNWTYNTTSRRMHVPFSVAEESDIARVRDVVLAAATALPFTLANDDVHKNQVWLTDFSGGKLDFDLVVWPAPESSRHPRAMHAAYTWAIYRSLVEAGIRAADPRMDIRLTESETSKAVTARPHPSSRPTENDAASAVYDDADRSRRLRESEPRKRDRPAAG</sequence>
<keyword evidence="3" id="KW-1003">Cell membrane</keyword>
<evidence type="ECO:0000256" key="2">
    <source>
        <dbReference type="ARBA" id="ARBA00008017"/>
    </source>
</evidence>
<feature type="compositionally biased region" description="Basic and acidic residues" evidence="7">
    <location>
        <begin position="311"/>
        <end position="332"/>
    </location>
</feature>
<feature type="transmembrane region" description="Helical" evidence="8">
    <location>
        <begin position="22"/>
        <end position="39"/>
    </location>
</feature>
<feature type="region of interest" description="Disordered" evidence="7">
    <location>
        <begin position="282"/>
        <end position="332"/>
    </location>
</feature>
<dbReference type="SUPFAM" id="SSF82861">
    <property type="entry name" value="Mechanosensitive channel protein MscS (YggB), transmembrane region"/>
    <property type="match status" value="1"/>
</dbReference>
<proteinExistence type="inferred from homology"/>
<name>A0A975C2M7_9CAUL</name>
<feature type="transmembrane region" description="Helical" evidence="8">
    <location>
        <begin position="88"/>
        <end position="110"/>
    </location>
</feature>
<keyword evidence="11" id="KW-1185">Reference proteome</keyword>